<evidence type="ECO:0000259" key="2">
    <source>
        <dbReference type="Pfam" id="PF12697"/>
    </source>
</evidence>
<organism evidence="3 4">
    <name type="scientific">Homoserinimonas hongtaonis</name>
    <dbReference type="NCBI Taxonomy" id="2079791"/>
    <lineage>
        <taxon>Bacteria</taxon>
        <taxon>Bacillati</taxon>
        <taxon>Actinomycetota</taxon>
        <taxon>Actinomycetes</taxon>
        <taxon>Micrococcales</taxon>
        <taxon>Microbacteriaceae</taxon>
        <taxon>Homoserinimonas</taxon>
    </lineage>
</organism>
<sequence length="245" mass="26139">MITALADGRLLAEKTGSTPVQVVALHGWGRTGADFGTIVDGLNALSIHLPGFGITPEPSAVWGSEDYANDLVDVLREIGPVVIVGHSFGGRVAVRLAAQHPELVKGLVLTGVPLLRLQAAPKAAASYRLIRWLARRGLVSQKTLEAQKHKHGSADYRNASGVMRDIMVRVVGEDYRDDLVRITAPVRMVWGERDTAAPADAGRAASELIPGARFRTVAGAGHLLEGDLAVEVAQELHEMLQEVAS</sequence>
<dbReference type="PANTHER" id="PTHR43798">
    <property type="entry name" value="MONOACYLGLYCEROL LIPASE"/>
    <property type="match status" value="1"/>
</dbReference>
<dbReference type="GO" id="GO:0016020">
    <property type="term" value="C:membrane"/>
    <property type="evidence" value="ECO:0007669"/>
    <property type="project" value="TreeGrafter"/>
</dbReference>
<dbReference type="SUPFAM" id="SSF53474">
    <property type="entry name" value="alpha/beta-Hydrolases"/>
    <property type="match status" value="1"/>
</dbReference>
<proteinExistence type="predicted"/>
<dbReference type="EMBL" id="QEEX01000001">
    <property type="protein sequence ID" value="PWB97105.1"/>
    <property type="molecule type" value="Genomic_DNA"/>
</dbReference>
<dbReference type="InterPro" id="IPR000073">
    <property type="entry name" value="AB_hydrolase_1"/>
</dbReference>
<evidence type="ECO:0000256" key="1">
    <source>
        <dbReference type="ARBA" id="ARBA00022801"/>
    </source>
</evidence>
<protein>
    <recommendedName>
        <fullName evidence="2">AB hydrolase-1 domain-containing protein</fullName>
    </recommendedName>
</protein>
<dbReference type="PANTHER" id="PTHR43798:SF31">
    <property type="entry name" value="AB HYDROLASE SUPERFAMILY PROTEIN YCLE"/>
    <property type="match status" value="1"/>
</dbReference>
<dbReference type="AlphaFoldDB" id="A0A2U1SZN9"/>
<evidence type="ECO:0000313" key="4">
    <source>
        <dbReference type="Proteomes" id="UP000244978"/>
    </source>
</evidence>
<accession>A0A2U1SZN9</accession>
<keyword evidence="1" id="KW-0378">Hydrolase</keyword>
<dbReference type="GO" id="GO:0016787">
    <property type="term" value="F:hydrolase activity"/>
    <property type="evidence" value="ECO:0007669"/>
    <property type="project" value="UniProtKB-KW"/>
</dbReference>
<name>A0A2U1SZN9_9MICO</name>
<keyword evidence="4" id="KW-1185">Reference proteome</keyword>
<comment type="caution">
    <text evidence="3">The sequence shown here is derived from an EMBL/GenBank/DDBJ whole genome shotgun (WGS) entry which is preliminary data.</text>
</comment>
<dbReference type="Gene3D" id="3.40.50.1820">
    <property type="entry name" value="alpha/beta hydrolase"/>
    <property type="match status" value="1"/>
</dbReference>
<evidence type="ECO:0000313" key="3">
    <source>
        <dbReference type="EMBL" id="PWB97105.1"/>
    </source>
</evidence>
<gene>
    <name evidence="3" type="ORF">DF220_04070</name>
</gene>
<dbReference type="PRINTS" id="PR00111">
    <property type="entry name" value="ABHYDROLASE"/>
</dbReference>
<dbReference type="RefSeq" id="WP_108997105.1">
    <property type="nucleotide sequence ID" value="NZ_QEEX01000001.1"/>
</dbReference>
<reference evidence="4" key="1">
    <citation type="submission" date="2018-04" db="EMBL/GenBank/DDBJ databases">
        <authorList>
            <person name="Liu S."/>
            <person name="Wang Z."/>
            <person name="Li J."/>
        </authorList>
    </citation>
    <scope>NUCLEOTIDE SEQUENCE [LARGE SCALE GENOMIC DNA]</scope>
    <source>
        <strain evidence="4">S1194</strain>
    </source>
</reference>
<dbReference type="Pfam" id="PF12697">
    <property type="entry name" value="Abhydrolase_6"/>
    <property type="match status" value="1"/>
</dbReference>
<dbReference type="InterPro" id="IPR050266">
    <property type="entry name" value="AB_hydrolase_sf"/>
</dbReference>
<feature type="domain" description="AB hydrolase-1" evidence="2">
    <location>
        <begin position="22"/>
        <end position="234"/>
    </location>
</feature>
<dbReference type="InterPro" id="IPR029058">
    <property type="entry name" value="AB_hydrolase_fold"/>
</dbReference>
<dbReference type="Proteomes" id="UP000244978">
    <property type="component" value="Unassembled WGS sequence"/>
</dbReference>